<dbReference type="Gene3D" id="2.40.50.100">
    <property type="match status" value="1"/>
</dbReference>
<dbReference type="GO" id="GO:0015562">
    <property type="term" value="F:efflux transmembrane transporter activity"/>
    <property type="evidence" value="ECO:0007669"/>
    <property type="project" value="TreeGrafter"/>
</dbReference>
<keyword evidence="3" id="KW-1185">Reference proteome</keyword>
<dbReference type="GO" id="GO:1990281">
    <property type="term" value="C:efflux pump complex"/>
    <property type="evidence" value="ECO:0007669"/>
    <property type="project" value="TreeGrafter"/>
</dbReference>
<dbReference type="OrthoDB" id="5392603at2"/>
<evidence type="ECO:0000256" key="1">
    <source>
        <dbReference type="SAM" id="Coils"/>
    </source>
</evidence>
<proteinExistence type="predicted"/>
<dbReference type="PANTHER" id="PTHR30469">
    <property type="entry name" value="MULTIDRUG RESISTANCE PROTEIN MDTA"/>
    <property type="match status" value="1"/>
</dbReference>
<dbReference type="RefSeq" id="WP_161821463.1">
    <property type="nucleotide sequence ID" value="NZ_LSRS01000003.1"/>
</dbReference>
<sequence>MSKYLNIKAIGITILAILVLCLFLSKTIYSFNMPQITATIPFNGKLNKTETANGIANWAEKESVCIEVAGKVEEVLVKEGETVYKGQELVRLSVNNDEMNKIKELKIARAKLELDIETINIKIEKAKADMTALETEQAYEIKKAQDNYDRINSLYQAGAIAQVEWETAEYNLKSTIDKYNKQVADLKNLMLTYNQDIKGKQLDLKNNDVQLARYNDILSTNGSIKAETAGIVGEIAISKGDIVTANQSVMTIGIGEKFTIECSIPLENSFVAVGDTCELTNSTHSFEGTVDRIVADEKTKAVSITVSDGNITPNESFSITFSKEGEQIEKLVPNGAIQQDSSGYFLYKISRRKGVLGDEYYTEKLPIYIGDSDNTNTVILNDIGFFEPVVLSSNKPFSEGDTIVLKNGGDFFAED</sequence>
<evidence type="ECO:0000313" key="3">
    <source>
        <dbReference type="Proteomes" id="UP000798488"/>
    </source>
</evidence>
<organism evidence="2 3">
    <name type="scientific">Sporotomaculum syntrophicum</name>
    <dbReference type="NCBI Taxonomy" id="182264"/>
    <lineage>
        <taxon>Bacteria</taxon>
        <taxon>Bacillati</taxon>
        <taxon>Bacillota</taxon>
        <taxon>Clostridia</taxon>
        <taxon>Eubacteriales</taxon>
        <taxon>Desulfallaceae</taxon>
        <taxon>Sporotomaculum</taxon>
    </lineage>
</organism>
<keyword evidence="1" id="KW-0175">Coiled coil</keyword>
<dbReference type="EMBL" id="LSRS01000003">
    <property type="protein sequence ID" value="KAF1084920.1"/>
    <property type="molecule type" value="Genomic_DNA"/>
</dbReference>
<feature type="coiled-coil region" evidence="1">
    <location>
        <begin position="95"/>
        <end position="136"/>
    </location>
</feature>
<protein>
    <submittedName>
        <fullName evidence="2">Multidrug resistance protein MdtN</fullName>
    </submittedName>
</protein>
<dbReference type="PANTHER" id="PTHR30469:SF33">
    <property type="entry name" value="SLR1207 PROTEIN"/>
    <property type="match status" value="1"/>
</dbReference>
<name>A0A9D2WPU7_9FIRM</name>
<reference evidence="2" key="1">
    <citation type="submission" date="2016-02" db="EMBL/GenBank/DDBJ databases">
        <title>Draft Genome Sequence of Sporotomaculum syntrophicum Strain FB, a Syntrophic Benzoate Degrader.</title>
        <authorList>
            <person name="Nobu M.K."/>
            <person name="Narihiro T."/>
            <person name="Qiu Y.-L."/>
            <person name="Ohashi A."/>
            <person name="Liu W.-T."/>
            <person name="Yuji S."/>
        </authorList>
    </citation>
    <scope>NUCLEOTIDE SEQUENCE</scope>
    <source>
        <strain evidence="2">FB</strain>
    </source>
</reference>
<accession>A0A9D2WPU7</accession>
<dbReference type="AlphaFoldDB" id="A0A9D2WPU7"/>
<comment type="caution">
    <text evidence="2">The sequence shown here is derived from an EMBL/GenBank/DDBJ whole genome shotgun (WGS) entry which is preliminary data.</text>
</comment>
<evidence type="ECO:0000313" key="2">
    <source>
        <dbReference type="EMBL" id="KAF1084920.1"/>
    </source>
</evidence>
<gene>
    <name evidence="2" type="ORF">SPSYN_01056</name>
</gene>
<dbReference type="Proteomes" id="UP000798488">
    <property type="component" value="Unassembled WGS sequence"/>
</dbReference>